<dbReference type="EMBL" id="JALN02000003">
    <property type="protein sequence ID" value="KDE96844.1"/>
    <property type="molecule type" value="Genomic_DNA"/>
</dbReference>
<gene>
    <name evidence="3" type="ORF">Y900_029875</name>
</gene>
<dbReference type="Gene3D" id="1.20.1260.20">
    <property type="entry name" value="PPE superfamily"/>
    <property type="match status" value="1"/>
</dbReference>
<dbReference type="Proteomes" id="UP000022835">
    <property type="component" value="Unassembled WGS sequence"/>
</dbReference>
<evidence type="ECO:0000313" key="3">
    <source>
        <dbReference type="EMBL" id="KDE96844.1"/>
    </source>
</evidence>
<name>A0A064C8B0_9MYCO</name>
<dbReference type="Pfam" id="PF00823">
    <property type="entry name" value="PPE"/>
    <property type="match status" value="1"/>
</dbReference>
<feature type="domain" description="PPE" evidence="2">
    <location>
        <begin position="123"/>
        <end position="278"/>
    </location>
</feature>
<evidence type="ECO:0000313" key="4">
    <source>
        <dbReference type="Proteomes" id="UP000022835"/>
    </source>
</evidence>
<evidence type="ECO:0000256" key="1">
    <source>
        <dbReference type="ARBA" id="ARBA00010652"/>
    </source>
</evidence>
<evidence type="ECO:0000259" key="2">
    <source>
        <dbReference type="Pfam" id="PF00823"/>
    </source>
</evidence>
<organism evidence="3 4">
    <name type="scientific">Mycolicibacterium aromaticivorans JS19b1 = JCM 16368</name>
    <dbReference type="NCBI Taxonomy" id="1440774"/>
    <lineage>
        <taxon>Bacteria</taxon>
        <taxon>Bacillati</taxon>
        <taxon>Actinomycetota</taxon>
        <taxon>Actinomycetes</taxon>
        <taxon>Mycobacteriales</taxon>
        <taxon>Mycobacteriaceae</taxon>
        <taxon>Mycolicibacterium</taxon>
    </lineage>
</organism>
<reference evidence="3" key="1">
    <citation type="submission" date="2014-05" db="EMBL/GenBank/DDBJ databases">
        <title>Genome sequence of Mycobacterium aromaticivorans strain JS19b1T (= DSM 45407T).</title>
        <authorList>
            <person name="Kwak Y."/>
            <person name="Park G.-S."/>
            <person name="Li Q.X."/>
            <person name="Lee S.-E."/>
            <person name="Shin J.-H."/>
        </authorList>
    </citation>
    <scope>NUCLEOTIDE SEQUENCE [LARGE SCALE GENOMIC DNA]</scope>
    <source>
        <strain evidence="3">JS19b1</strain>
    </source>
</reference>
<comment type="caution">
    <text evidence="3">The sequence shown here is derived from an EMBL/GenBank/DDBJ whole genome shotgun (WGS) entry which is preliminary data.</text>
</comment>
<accession>A0A064C8B0</accession>
<dbReference type="InterPro" id="IPR000030">
    <property type="entry name" value="PPE_dom"/>
</dbReference>
<comment type="similarity">
    <text evidence="1">Belongs to the mycobacterial PPE family.</text>
</comment>
<sequence>MTITFDATRLSSAANQLSNNANGYPPAVAEPPGADMTSASAVAQLNAASAALSAVLSHGSAVREVGAVALAGTATLLQAQDDANAAGISTGVAPNQVGGAAAIPNVPPPNVPTISELPAALAPLPGESHSHALYTGPGSASLHAFADQWEQTAADLRESATSTMQVAEAVDASWQDGRQRAGANTRRHGEWLSEMSEHASTLVTHARTVAQSFEIAKQNTPSPHEFTLARRDLQQAMARFEASRGANVLEVQQKSQILAHKQAEATAAAANYHSSTTSGSLSGLSSQIKTAPPIAAGGNLVQALDAPLAPPPRPEPYFDPRNPFVGDERFGQWVNVVPPPYTGDTPPAPWTGHRSMEDFPGKEPAGPSGFYVPGGKTWVDDNAPPMAYLQEQYRFRISGQDYTPFTRMVNGHQQQWVQYTYEAQKFTQLNIAGDAWASTDPDEIARTPGGVMTGGLAGITPPPNIGSWEPISLPQITSLSDANPSVTYYIPNGCGGQFTFSGGVPAGIQPPPVIPRMIAGG</sequence>
<dbReference type="SUPFAM" id="SSF140459">
    <property type="entry name" value="PE/PPE dimer-like"/>
    <property type="match status" value="1"/>
</dbReference>
<dbReference type="RefSeq" id="WP_081845446.1">
    <property type="nucleotide sequence ID" value="NZ_JALN02000003.1"/>
</dbReference>
<dbReference type="eggNOG" id="ENOG5031EBU">
    <property type="taxonomic scope" value="Bacteria"/>
</dbReference>
<dbReference type="InterPro" id="IPR038332">
    <property type="entry name" value="PPE_sf"/>
</dbReference>
<dbReference type="OrthoDB" id="4601892at2"/>
<protein>
    <recommendedName>
        <fullName evidence="2">PPE domain-containing protein</fullName>
    </recommendedName>
</protein>
<proteinExistence type="inferred from homology"/>
<dbReference type="AlphaFoldDB" id="A0A064C8B0"/>
<keyword evidence="4" id="KW-1185">Reference proteome</keyword>